<comment type="caution">
    <text evidence="1">The sequence shown here is derived from an EMBL/GenBank/DDBJ whole genome shotgun (WGS) entry which is preliminary data.</text>
</comment>
<accession>A0A8S0PRV6</accession>
<reference evidence="1 2" key="1">
    <citation type="submission" date="2019-12" db="EMBL/GenBank/DDBJ databases">
        <authorList>
            <person name="Alioto T."/>
            <person name="Alioto T."/>
            <person name="Gomez Garrido J."/>
        </authorList>
    </citation>
    <scope>NUCLEOTIDE SEQUENCE [LARGE SCALE GENOMIC DNA]</scope>
</reference>
<dbReference type="EMBL" id="CACTIH010000195">
    <property type="protein sequence ID" value="CAA2956731.1"/>
    <property type="molecule type" value="Genomic_DNA"/>
</dbReference>
<evidence type="ECO:0000313" key="1">
    <source>
        <dbReference type="EMBL" id="CAA2956731.1"/>
    </source>
</evidence>
<name>A0A8S0PRV6_OLEEU</name>
<dbReference type="Gramene" id="OE9A053010T1">
    <property type="protein sequence ID" value="OE9A053010C1"/>
    <property type="gene ID" value="OE9A053010"/>
</dbReference>
<gene>
    <name evidence="1" type="ORF">OLEA9_A053010</name>
</gene>
<dbReference type="AlphaFoldDB" id="A0A8S0PRV6"/>
<protein>
    <submittedName>
        <fullName evidence="1">Uncharacterized protein</fullName>
    </submittedName>
</protein>
<evidence type="ECO:0000313" key="2">
    <source>
        <dbReference type="Proteomes" id="UP000594638"/>
    </source>
</evidence>
<sequence>MFDTLALNKTVLVNPSNGVVAVDGVVVDGTEVYHNRWIVVVSVMKSLDDISAAKPPNRQFPASISAEAPNSNMTGVPSPADTPVGSAVKHYLLNHQRHFSTTQLLSSTPDLHHRLQISPERLKREFRRMVQLVLLNRYLDHEEIM</sequence>
<organism evidence="1 2">
    <name type="scientific">Olea europaea subsp. europaea</name>
    <dbReference type="NCBI Taxonomy" id="158383"/>
    <lineage>
        <taxon>Eukaryota</taxon>
        <taxon>Viridiplantae</taxon>
        <taxon>Streptophyta</taxon>
        <taxon>Embryophyta</taxon>
        <taxon>Tracheophyta</taxon>
        <taxon>Spermatophyta</taxon>
        <taxon>Magnoliopsida</taxon>
        <taxon>eudicotyledons</taxon>
        <taxon>Gunneridae</taxon>
        <taxon>Pentapetalae</taxon>
        <taxon>asterids</taxon>
        <taxon>lamiids</taxon>
        <taxon>Lamiales</taxon>
        <taxon>Oleaceae</taxon>
        <taxon>Oleeae</taxon>
        <taxon>Olea</taxon>
    </lineage>
</organism>
<keyword evidence="2" id="KW-1185">Reference proteome</keyword>
<dbReference type="Proteomes" id="UP000594638">
    <property type="component" value="Unassembled WGS sequence"/>
</dbReference>
<proteinExistence type="predicted"/>